<evidence type="ECO:0000313" key="3">
    <source>
        <dbReference type="EMBL" id="HGZ12357.1"/>
    </source>
</evidence>
<keyword evidence="2" id="KW-1133">Transmembrane helix</keyword>
<gene>
    <name evidence="3" type="ORF">ENW48_09070</name>
</gene>
<keyword evidence="2" id="KW-0472">Membrane</keyword>
<dbReference type="EMBL" id="DTKJ01000059">
    <property type="protein sequence ID" value="HGZ12357.1"/>
    <property type="molecule type" value="Genomic_DNA"/>
</dbReference>
<proteinExistence type="predicted"/>
<reference evidence="3" key="1">
    <citation type="journal article" date="2020" name="mSystems">
        <title>Genome- and Community-Level Interaction Insights into Carbon Utilization and Element Cycling Functions of Hydrothermarchaeota in Hydrothermal Sediment.</title>
        <authorList>
            <person name="Zhou Z."/>
            <person name="Liu Y."/>
            <person name="Xu W."/>
            <person name="Pan J."/>
            <person name="Luo Z.H."/>
            <person name="Li M."/>
        </authorList>
    </citation>
    <scope>NUCLEOTIDE SEQUENCE [LARGE SCALE GENOMIC DNA]</scope>
    <source>
        <strain evidence="3">SpSt-853</strain>
    </source>
</reference>
<organism evidence="3">
    <name type="scientific">Desulfobacca acetoxidans</name>
    <dbReference type="NCBI Taxonomy" id="60893"/>
    <lineage>
        <taxon>Bacteria</taxon>
        <taxon>Pseudomonadati</taxon>
        <taxon>Thermodesulfobacteriota</taxon>
        <taxon>Desulfobaccia</taxon>
        <taxon>Desulfobaccales</taxon>
        <taxon>Desulfobaccaceae</taxon>
        <taxon>Desulfobacca</taxon>
    </lineage>
</organism>
<sequence length="144" mass="15687">MSPKGFAYWVALQLVLDLGLFILLIWLIVKLRELGRPLPVPGPNPVEKDRASCRKTATKESGTGKKPASAQWAGLFQQVQHPEPVLDPGFLSRGPDSGKSLHVRVEDLAAQGLSPEEIAHRLNLQPAEVKIALGLSKILAENEN</sequence>
<comment type="caution">
    <text evidence="3">The sequence shown here is derived from an EMBL/GenBank/DDBJ whole genome shotgun (WGS) entry which is preliminary data.</text>
</comment>
<evidence type="ECO:0000256" key="1">
    <source>
        <dbReference type="SAM" id="MobiDB-lite"/>
    </source>
</evidence>
<evidence type="ECO:0000256" key="2">
    <source>
        <dbReference type="SAM" id="Phobius"/>
    </source>
</evidence>
<protein>
    <submittedName>
        <fullName evidence="3">Uncharacterized protein</fullName>
    </submittedName>
</protein>
<feature type="region of interest" description="Disordered" evidence="1">
    <location>
        <begin position="40"/>
        <end position="68"/>
    </location>
</feature>
<keyword evidence="2" id="KW-0812">Transmembrane</keyword>
<accession>A0A7C5EMZ0</accession>
<name>A0A7C5EMZ0_9BACT</name>
<dbReference type="AlphaFoldDB" id="A0A7C5EMZ0"/>
<feature type="transmembrane region" description="Helical" evidence="2">
    <location>
        <begin position="6"/>
        <end position="29"/>
    </location>
</feature>